<dbReference type="EMBL" id="AM406670">
    <property type="protein sequence ID" value="CAL95870.1"/>
    <property type="molecule type" value="Genomic_DNA"/>
</dbReference>
<accession>A1KAL4</accession>
<organism evidence="1 2">
    <name type="scientific">Azoarcus sp. (strain BH72)</name>
    <dbReference type="NCBI Taxonomy" id="418699"/>
    <lineage>
        <taxon>Bacteria</taxon>
        <taxon>Pseudomonadati</taxon>
        <taxon>Pseudomonadota</taxon>
        <taxon>Betaproteobacteria</taxon>
        <taxon>Rhodocyclales</taxon>
        <taxon>Zoogloeaceae</taxon>
        <taxon>Azoarcus</taxon>
    </lineage>
</organism>
<name>A1KAL4_AZOSB</name>
<dbReference type="SUPFAM" id="SSF55729">
    <property type="entry name" value="Acyl-CoA N-acyltransferases (Nat)"/>
    <property type="match status" value="1"/>
</dbReference>
<sequence length="228" mass="25539">MLQPLKQAVAELGYINAAFYLAGRLLQRVSAGRACIIRYQFFAQPVPEQPATSRPSAKSQIRMVAPDDPVVSRFPRPPAVIARRFADGATCFVAENDGRFAGFLWLARDAYEEDEVRCRYELSPPERCAWDYDVYVETEFRIGRTFSRLWEAANIHLAACGVRWSLSRISAFNPGSLAAHRRLGIRYLSTATFIVLGPVQISVLGAPPFLHVGMTRRPRLVLVAPVSR</sequence>
<dbReference type="RefSeq" id="WP_011766977.1">
    <property type="nucleotide sequence ID" value="NC_008702.1"/>
</dbReference>
<dbReference type="Proteomes" id="UP000002588">
    <property type="component" value="Chromosome"/>
</dbReference>
<evidence type="ECO:0000313" key="2">
    <source>
        <dbReference type="Proteomes" id="UP000002588"/>
    </source>
</evidence>
<proteinExistence type="predicted"/>
<dbReference type="AlphaFoldDB" id="A1KAL4"/>
<dbReference type="KEGG" id="azo:azo3254"/>
<evidence type="ECO:0008006" key="3">
    <source>
        <dbReference type="Google" id="ProtNLM"/>
    </source>
</evidence>
<dbReference type="InterPro" id="IPR016181">
    <property type="entry name" value="Acyl_CoA_acyltransferase"/>
</dbReference>
<reference evidence="1 2" key="1">
    <citation type="journal article" date="2006" name="Nat. Biotechnol.">
        <title>Complete genome of the mutualistic, N2-fixing grass endophyte Azoarcus sp. strain BH72.</title>
        <authorList>
            <person name="Krause A."/>
            <person name="Ramakumar A."/>
            <person name="Bartels D."/>
            <person name="Battistoni F."/>
            <person name="Bekel T."/>
            <person name="Boch J."/>
            <person name="Boehm M."/>
            <person name="Friedrich F."/>
            <person name="Hurek T."/>
            <person name="Krause L."/>
            <person name="Linke B."/>
            <person name="McHardy A.C."/>
            <person name="Sarkar A."/>
            <person name="Schneiker S."/>
            <person name="Syed A.A."/>
            <person name="Thauer R."/>
            <person name="Vorhoelter F.-J."/>
            <person name="Weidner S."/>
            <person name="Puehler A."/>
            <person name="Reinhold-Hurek B."/>
            <person name="Kaiser O."/>
            <person name="Goesmann A."/>
        </authorList>
    </citation>
    <scope>NUCLEOTIDE SEQUENCE [LARGE SCALE GENOMIC DNA]</scope>
    <source>
        <strain evidence="1 2">BH72</strain>
    </source>
</reference>
<evidence type="ECO:0000313" key="1">
    <source>
        <dbReference type="EMBL" id="CAL95870.1"/>
    </source>
</evidence>
<gene>
    <name evidence="1" type="ordered locus">azo3254</name>
</gene>
<dbReference type="HOGENOM" id="CLU_087563_0_0_4"/>
<keyword evidence="2" id="KW-1185">Reference proteome</keyword>
<dbReference type="Gene3D" id="3.40.630.30">
    <property type="match status" value="1"/>
</dbReference>
<dbReference type="STRING" id="62928.azo3254"/>
<dbReference type="eggNOG" id="COG1670">
    <property type="taxonomic scope" value="Bacteria"/>
</dbReference>
<protein>
    <recommendedName>
        <fullName evidence="3">N-acetyltransferase domain-containing protein</fullName>
    </recommendedName>
</protein>